<reference evidence="3" key="1">
    <citation type="submission" date="2016-10" db="EMBL/GenBank/DDBJ databases">
        <authorList>
            <person name="Varghese N."/>
            <person name="Submissions S."/>
        </authorList>
    </citation>
    <scope>NUCLEOTIDE SEQUENCE [LARGE SCALE GENOMIC DNA]</scope>
    <source>
        <strain evidence="3">ATCC 700689</strain>
    </source>
</reference>
<evidence type="ECO:0000256" key="1">
    <source>
        <dbReference type="SAM" id="MobiDB-lite"/>
    </source>
</evidence>
<evidence type="ECO:0000313" key="3">
    <source>
        <dbReference type="Proteomes" id="UP000182894"/>
    </source>
</evidence>
<dbReference type="STRING" id="89065.SAMN05216605_102555"/>
<protein>
    <submittedName>
        <fullName evidence="2">Uncharacterized protein</fullName>
    </submittedName>
</protein>
<dbReference type="Proteomes" id="UP000182894">
    <property type="component" value="Unassembled WGS sequence"/>
</dbReference>
<accession>A0A1G7VMS2</accession>
<dbReference type="AlphaFoldDB" id="A0A1G7VMS2"/>
<organism evidence="2 3">
    <name type="scientific">Pseudomonas abietaniphila</name>
    <dbReference type="NCBI Taxonomy" id="89065"/>
    <lineage>
        <taxon>Bacteria</taxon>
        <taxon>Pseudomonadati</taxon>
        <taxon>Pseudomonadota</taxon>
        <taxon>Gammaproteobacteria</taxon>
        <taxon>Pseudomonadales</taxon>
        <taxon>Pseudomonadaceae</taxon>
        <taxon>Pseudomonas</taxon>
    </lineage>
</organism>
<name>A0A1G7VMS2_9PSED</name>
<gene>
    <name evidence="2" type="ORF">SAMN05216605_102555</name>
</gene>
<proteinExistence type="predicted"/>
<keyword evidence="3" id="KW-1185">Reference proteome</keyword>
<feature type="region of interest" description="Disordered" evidence="1">
    <location>
        <begin position="76"/>
        <end position="97"/>
    </location>
</feature>
<dbReference type="EMBL" id="FNCO01000002">
    <property type="protein sequence ID" value="SDG61106.1"/>
    <property type="molecule type" value="Genomic_DNA"/>
</dbReference>
<evidence type="ECO:0000313" key="2">
    <source>
        <dbReference type="EMBL" id="SDG61106.1"/>
    </source>
</evidence>
<feature type="compositionally biased region" description="Basic and acidic residues" evidence="1">
    <location>
        <begin position="77"/>
        <end position="97"/>
    </location>
</feature>
<sequence length="97" mass="11094">MWMRKRRDSLVQDLSDTAEELRSLGNRIMELSVDLSQKDLPRAAESTARMVLALQEKEELLRRHVERLTKTGNLGRRVTDHIAERSAPASHDRGAES</sequence>